<gene>
    <name evidence="2" type="ORF">POVWA1_087880</name>
    <name evidence="1" type="ORF">POVWA2_041290</name>
</gene>
<evidence type="ECO:0000313" key="4">
    <source>
        <dbReference type="Proteomes" id="UP000078555"/>
    </source>
</evidence>
<evidence type="ECO:0000313" key="2">
    <source>
        <dbReference type="EMBL" id="SBT58470.1"/>
    </source>
</evidence>
<evidence type="ECO:0000313" key="3">
    <source>
        <dbReference type="Proteomes" id="UP000078550"/>
    </source>
</evidence>
<reference evidence="3 4" key="2">
    <citation type="submission" date="2016-05" db="EMBL/GenBank/DDBJ databases">
        <authorList>
            <person name="Naeem Raeece"/>
        </authorList>
    </citation>
    <scope>NUCLEOTIDE SEQUENCE [LARGE SCALE GENOMIC DNA]</scope>
</reference>
<dbReference type="Proteomes" id="UP000078550">
    <property type="component" value="Unassembled WGS sequence"/>
</dbReference>
<sequence length="74" mass="8604">MLLSEFRYPYVVVRIPSPLRCCPNTVTFTSLPKYGHIYVVAQIRSHLRRCPNTVTLTSLPEYGRIYVSPCLFRL</sequence>
<dbReference type="AlphaFoldDB" id="A0A1A8ZB44"/>
<organism evidence="1 3">
    <name type="scientific">Plasmodium ovale wallikeri</name>
    <dbReference type="NCBI Taxonomy" id="864142"/>
    <lineage>
        <taxon>Eukaryota</taxon>
        <taxon>Sar</taxon>
        <taxon>Alveolata</taxon>
        <taxon>Apicomplexa</taxon>
        <taxon>Aconoidasida</taxon>
        <taxon>Haemosporida</taxon>
        <taxon>Plasmodiidae</taxon>
        <taxon>Plasmodium</taxon>
        <taxon>Plasmodium (Plasmodium)</taxon>
    </lineage>
</organism>
<accession>A0A1A8ZB44</accession>
<proteinExistence type="predicted"/>
<protein>
    <submittedName>
        <fullName evidence="1">Uncharacterized protein</fullName>
    </submittedName>
</protein>
<keyword evidence="4" id="KW-1185">Reference proteome</keyword>
<dbReference type="EMBL" id="FLRE01000156">
    <property type="protein sequence ID" value="SBT41189.1"/>
    <property type="molecule type" value="Genomic_DNA"/>
</dbReference>
<dbReference type="EMBL" id="FLRD01001902">
    <property type="protein sequence ID" value="SBT58470.1"/>
    <property type="molecule type" value="Genomic_DNA"/>
</dbReference>
<name>A0A1A8ZB44_PLAOA</name>
<evidence type="ECO:0000313" key="1">
    <source>
        <dbReference type="EMBL" id="SBT41189.1"/>
    </source>
</evidence>
<reference evidence="1" key="1">
    <citation type="submission" date="2016-05" db="EMBL/GenBank/DDBJ databases">
        <authorList>
            <person name="Lavstsen T."/>
            <person name="Jespersen J.S."/>
        </authorList>
    </citation>
    <scope>NUCLEOTIDE SEQUENCE [LARGE SCALE GENOMIC DNA]</scope>
</reference>
<dbReference type="Proteomes" id="UP000078555">
    <property type="component" value="Unassembled WGS sequence"/>
</dbReference>